<name>A0A0D2KPP7_9CHLO</name>
<keyword evidence="1" id="KW-0732">Signal</keyword>
<dbReference type="Proteomes" id="UP000054498">
    <property type="component" value="Unassembled WGS sequence"/>
</dbReference>
<dbReference type="EMBL" id="KK102511">
    <property type="protein sequence ID" value="KIY97578.1"/>
    <property type="molecule type" value="Genomic_DNA"/>
</dbReference>
<evidence type="ECO:0000313" key="3">
    <source>
        <dbReference type="Proteomes" id="UP000054498"/>
    </source>
</evidence>
<accession>A0A0D2KPP7</accession>
<dbReference type="KEGG" id="mng:MNEG_10386"/>
<sequence length="153" mass="15541">MSPRTPLALASLALLLATASAAVTPDAKAAVLPVDKAVAADVAKALAAPSVLVVTTWKLDPATDADKWIATRQAVVAAAKKAGVNISVLYFKGSVPAASKIKPGEDYAVVGTITSAPTPADYAAWRAFTAKDVAYAAGQKAVKSVVRAINVEV</sequence>
<dbReference type="AlphaFoldDB" id="A0A0D2KPP7"/>
<protein>
    <submittedName>
        <fullName evidence="2">Uncharacterized protein</fullName>
    </submittedName>
</protein>
<keyword evidence="3" id="KW-1185">Reference proteome</keyword>
<evidence type="ECO:0000313" key="2">
    <source>
        <dbReference type="EMBL" id="KIY97578.1"/>
    </source>
</evidence>
<dbReference type="GeneID" id="25727543"/>
<dbReference type="RefSeq" id="XP_013896598.1">
    <property type="nucleotide sequence ID" value="XM_014041144.1"/>
</dbReference>
<proteinExistence type="predicted"/>
<evidence type="ECO:0000256" key="1">
    <source>
        <dbReference type="SAM" id="SignalP"/>
    </source>
</evidence>
<reference evidence="2 3" key="1">
    <citation type="journal article" date="2013" name="BMC Genomics">
        <title>Reconstruction of the lipid metabolism for the microalga Monoraphidium neglectum from its genome sequence reveals characteristics suitable for biofuel production.</title>
        <authorList>
            <person name="Bogen C."/>
            <person name="Al-Dilaimi A."/>
            <person name="Albersmeier A."/>
            <person name="Wichmann J."/>
            <person name="Grundmann M."/>
            <person name="Rupp O."/>
            <person name="Lauersen K.J."/>
            <person name="Blifernez-Klassen O."/>
            <person name="Kalinowski J."/>
            <person name="Goesmann A."/>
            <person name="Mussgnug J.H."/>
            <person name="Kruse O."/>
        </authorList>
    </citation>
    <scope>NUCLEOTIDE SEQUENCE [LARGE SCALE GENOMIC DNA]</scope>
    <source>
        <strain evidence="2 3">SAG 48.87</strain>
    </source>
</reference>
<gene>
    <name evidence="2" type="ORF">MNEG_10386</name>
</gene>
<feature type="signal peptide" evidence="1">
    <location>
        <begin position="1"/>
        <end position="21"/>
    </location>
</feature>
<organism evidence="2 3">
    <name type="scientific">Monoraphidium neglectum</name>
    <dbReference type="NCBI Taxonomy" id="145388"/>
    <lineage>
        <taxon>Eukaryota</taxon>
        <taxon>Viridiplantae</taxon>
        <taxon>Chlorophyta</taxon>
        <taxon>core chlorophytes</taxon>
        <taxon>Chlorophyceae</taxon>
        <taxon>CS clade</taxon>
        <taxon>Sphaeropleales</taxon>
        <taxon>Selenastraceae</taxon>
        <taxon>Monoraphidium</taxon>
    </lineage>
</organism>
<feature type="chain" id="PRO_5002245893" evidence="1">
    <location>
        <begin position="22"/>
        <end position="153"/>
    </location>
</feature>